<dbReference type="PANTHER" id="PTHR45752:SF195">
    <property type="entry name" value="LEUCINE-RICH REPEAT (LRR) FAMILY PROTEIN-RELATED"/>
    <property type="match status" value="1"/>
</dbReference>
<evidence type="ECO:0000313" key="4">
    <source>
        <dbReference type="Proteomes" id="UP000436088"/>
    </source>
</evidence>
<protein>
    <submittedName>
        <fullName evidence="3">Tir-nbs-lrr resistance protein, putative isoform 4</fullName>
    </submittedName>
</protein>
<organism evidence="3 4">
    <name type="scientific">Hibiscus syriacus</name>
    <name type="common">Rose of Sharon</name>
    <dbReference type="NCBI Taxonomy" id="106335"/>
    <lineage>
        <taxon>Eukaryota</taxon>
        <taxon>Viridiplantae</taxon>
        <taxon>Streptophyta</taxon>
        <taxon>Embryophyta</taxon>
        <taxon>Tracheophyta</taxon>
        <taxon>Spermatophyta</taxon>
        <taxon>Magnoliopsida</taxon>
        <taxon>eudicotyledons</taxon>
        <taxon>Gunneridae</taxon>
        <taxon>Pentapetalae</taxon>
        <taxon>rosids</taxon>
        <taxon>malvids</taxon>
        <taxon>Malvales</taxon>
        <taxon>Malvaceae</taxon>
        <taxon>Malvoideae</taxon>
        <taxon>Hibiscus</taxon>
    </lineage>
</organism>
<dbReference type="Pfam" id="PF23598">
    <property type="entry name" value="LRR_14"/>
    <property type="match status" value="1"/>
</dbReference>
<dbReference type="InterPro" id="IPR032675">
    <property type="entry name" value="LRR_dom_sf"/>
</dbReference>
<dbReference type="Proteomes" id="UP000436088">
    <property type="component" value="Unassembled WGS sequence"/>
</dbReference>
<keyword evidence="4" id="KW-1185">Reference proteome</keyword>
<evidence type="ECO:0000313" key="3">
    <source>
        <dbReference type="EMBL" id="KAE8672962.1"/>
    </source>
</evidence>
<name>A0A6A2XCD9_HIBSY</name>
<evidence type="ECO:0000259" key="2">
    <source>
        <dbReference type="Pfam" id="PF23598"/>
    </source>
</evidence>
<sequence length="380" mass="42211">MLVSLKELRLNHSALEQLPDSDGSLENLEKLSLISCKSLTVIPDTVGDLKLLKELFTQGSAITELPNSLGTLSYLKSLFVGGKQISKLPDSFRGLSSAVELDIEGTSITCPPSYIGKLTLLEKIRVMNCISLESLPESIGSLFALTYMNIYNAGITELPESFVMLENLITLRLNQCRKLHKLPSSMGNLKSSHHLYMKETAVKELPESFGMLTSLQHLSDLSNLEGLRYLDLTNCEKLVDIPGLEYLKSSLRRLYMSNCSTCASAAKKSLSKVYLKNLENLSMPGSRIPDWISQDTVSYSSHKSLDLTGVILVDGFKIKVTRRNPPFVKGVELKKAGFYLVYENDNDYDGSEESLDESQQTVSQRLAKFFSSLEENGQQP</sequence>
<dbReference type="InterPro" id="IPR055414">
    <property type="entry name" value="LRR_R13L4/SHOC2-like"/>
</dbReference>
<dbReference type="SUPFAM" id="SSF52058">
    <property type="entry name" value="L domain-like"/>
    <property type="match status" value="1"/>
</dbReference>
<evidence type="ECO:0000256" key="1">
    <source>
        <dbReference type="ARBA" id="ARBA00022737"/>
    </source>
</evidence>
<gene>
    <name evidence="3" type="ORF">F3Y22_tig00111832pilonHSYRG00038</name>
</gene>
<keyword evidence="1" id="KW-0677">Repeat</keyword>
<reference evidence="3" key="1">
    <citation type="submission" date="2019-09" db="EMBL/GenBank/DDBJ databases">
        <title>Draft genome information of white flower Hibiscus syriacus.</title>
        <authorList>
            <person name="Kim Y.-M."/>
        </authorList>
    </citation>
    <scope>NUCLEOTIDE SEQUENCE [LARGE SCALE GENOMIC DNA]</scope>
    <source>
        <strain evidence="3">YM2019G1</strain>
    </source>
</reference>
<dbReference type="EMBL" id="VEPZ02001439">
    <property type="protein sequence ID" value="KAE8672962.1"/>
    <property type="molecule type" value="Genomic_DNA"/>
</dbReference>
<dbReference type="AlphaFoldDB" id="A0A6A2XCD9"/>
<comment type="caution">
    <text evidence="3">The sequence shown here is derived from an EMBL/GenBank/DDBJ whole genome shotgun (WGS) entry which is preliminary data.</text>
</comment>
<dbReference type="PANTHER" id="PTHR45752">
    <property type="entry name" value="LEUCINE-RICH REPEAT-CONTAINING"/>
    <property type="match status" value="1"/>
</dbReference>
<dbReference type="InterPro" id="IPR050715">
    <property type="entry name" value="LRR-SigEffector_domain"/>
</dbReference>
<dbReference type="Gene3D" id="3.80.10.10">
    <property type="entry name" value="Ribonuclease Inhibitor"/>
    <property type="match status" value="2"/>
</dbReference>
<proteinExistence type="predicted"/>
<accession>A0A6A2XCD9</accession>
<feature type="domain" description="Disease resistance R13L4/SHOC-2-like LRR" evidence="2">
    <location>
        <begin position="137"/>
        <end position="292"/>
    </location>
</feature>